<keyword evidence="1" id="KW-0489">Methyltransferase</keyword>
<evidence type="ECO:0000256" key="1">
    <source>
        <dbReference type="ARBA" id="ARBA00022603"/>
    </source>
</evidence>
<dbReference type="PROSITE" id="PS51683">
    <property type="entry name" value="SAM_OMT_II"/>
    <property type="match status" value="1"/>
</dbReference>
<dbReference type="EMBL" id="KV878986">
    <property type="protein sequence ID" value="OJJ96393.1"/>
    <property type="molecule type" value="Genomic_DNA"/>
</dbReference>
<feature type="domain" description="O-methyltransferase C-terminal" evidence="5">
    <location>
        <begin position="232"/>
        <end position="374"/>
    </location>
</feature>
<dbReference type="Proteomes" id="UP000184546">
    <property type="component" value="Unassembled WGS sequence"/>
</dbReference>
<dbReference type="GO" id="GO:0044550">
    <property type="term" value="P:secondary metabolite biosynthetic process"/>
    <property type="evidence" value="ECO:0007669"/>
    <property type="project" value="UniProtKB-ARBA"/>
</dbReference>
<dbReference type="GO" id="GO:0008171">
    <property type="term" value="F:O-methyltransferase activity"/>
    <property type="evidence" value="ECO:0007669"/>
    <property type="project" value="InterPro"/>
</dbReference>
<dbReference type="OrthoDB" id="1535081at2759"/>
<dbReference type="PIRSF" id="PIRSF005739">
    <property type="entry name" value="O-mtase"/>
    <property type="match status" value="1"/>
</dbReference>
<feature type="domain" description="O-methyltransferase dimerisation" evidence="6">
    <location>
        <begin position="62"/>
        <end position="130"/>
    </location>
</feature>
<evidence type="ECO:0000256" key="4">
    <source>
        <dbReference type="PIRSR" id="PIRSR005739-1"/>
    </source>
</evidence>
<sequence>MEWPDFQTLHSLLEKIEASLASYEATRSYLARNQALEQAVKLTRALESPRDAVFKLFLSPTQAMAVKVAHDLGIFSILTGSETAISCKDLATRSGAHPLLVERIMRVIVAMDFANEYGPGQYRATLLSKEMTGKKSGIVDTLFLDLAPAILQTPAFLRDTHYQNPEDHSAGPIQYTYHTRMNSFEWLATHQAMHARFHAYVDGVREGQPDWVDWFPVQERILDGYVASASDSLIVDVATGSGRDMLAFKRKFPDVAGRVIIQDLPAVFKDVHCQDLGLEKIEHDVFEPQPVEGARVYYLRFILHEFSDDNCRRILKNITKVMTRGYSKILIEEFLLPDKHASLFHSMVDMILMVFGPGIVRTQTRWLAMLESVGLTVNRVAHPDGEGPSIIEAELANVESE</sequence>
<keyword evidence="2" id="KW-0808">Transferase</keyword>
<dbReference type="SUPFAM" id="SSF46785">
    <property type="entry name" value="Winged helix' DNA-binding domain"/>
    <property type="match status" value="1"/>
</dbReference>
<proteinExistence type="predicted"/>
<dbReference type="OMA" id="SAIHGMT"/>
<keyword evidence="8" id="KW-1185">Reference proteome</keyword>
<dbReference type="InterPro" id="IPR029063">
    <property type="entry name" value="SAM-dependent_MTases_sf"/>
</dbReference>
<evidence type="ECO:0000256" key="3">
    <source>
        <dbReference type="ARBA" id="ARBA00022691"/>
    </source>
</evidence>
<protein>
    <submittedName>
        <fullName evidence="7">Uncharacterized protein</fullName>
    </submittedName>
</protein>
<dbReference type="InterPro" id="IPR016461">
    <property type="entry name" value="COMT-like"/>
</dbReference>
<keyword evidence="3" id="KW-0949">S-adenosyl-L-methionine</keyword>
<dbReference type="AlphaFoldDB" id="A0A1L9WJR2"/>
<feature type="active site" description="Proton acceptor" evidence="4">
    <location>
        <position position="304"/>
    </location>
</feature>
<evidence type="ECO:0000313" key="7">
    <source>
        <dbReference type="EMBL" id="OJJ96393.1"/>
    </source>
</evidence>
<dbReference type="Pfam" id="PF08100">
    <property type="entry name" value="Dimerisation"/>
    <property type="match status" value="1"/>
</dbReference>
<reference evidence="8" key="1">
    <citation type="journal article" date="2017" name="Genome Biol.">
        <title>Comparative genomics reveals high biological diversity and specific adaptations in the industrially and medically important fungal genus Aspergillus.</title>
        <authorList>
            <person name="de Vries R.P."/>
            <person name="Riley R."/>
            <person name="Wiebenga A."/>
            <person name="Aguilar-Osorio G."/>
            <person name="Amillis S."/>
            <person name="Uchima C.A."/>
            <person name="Anderluh G."/>
            <person name="Asadollahi M."/>
            <person name="Askin M."/>
            <person name="Barry K."/>
            <person name="Battaglia E."/>
            <person name="Bayram O."/>
            <person name="Benocci T."/>
            <person name="Braus-Stromeyer S.A."/>
            <person name="Caldana C."/>
            <person name="Canovas D."/>
            <person name="Cerqueira G.C."/>
            <person name="Chen F."/>
            <person name="Chen W."/>
            <person name="Choi C."/>
            <person name="Clum A."/>
            <person name="Dos Santos R.A."/>
            <person name="Damasio A.R."/>
            <person name="Diallinas G."/>
            <person name="Emri T."/>
            <person name="Fekete E."/>
            <person name="Flipphi M."/>
            <person name="Freyberg S."/>
            <person name="Gallo A."/>
            <person name="Gournas C."/>
            <person name="Habgood R."/>
            <person name="Hainaut M."/>
            <person name="Harispe M.L."/>
            <person name="Henrissat B."/>
            <person name="Hilden K.S."/>
            <person name="Hope R."/>
            <person name="Hossain A."/>
            <person name="Karabika E."/>
            <person name="Karaffa L."/>
            <person name="Karanyi Z."/>
            <person name="Krasevec N."/>
            <person name="Kuo A."/>
            <person name="Kusch H."/>
            <person name="LaButti K."/>
            <person name="Lagendijk E.L."/>
            <person name="Lapidus A."/>
            <person name="Levasseur A."/>
            <person name="Lindquist E."/>
            <person name="Lipzen A."/>
            <person name="Logrieco A.F."/>
            <person name="MacCabe A."/>
            <person name="Maekelae M.R."/>
            <person name="Malavazi I."/>
            <person name="Melin P."/>
            <person name="Meyer V."/>
            <person name="Mielnichuk N."/>
            <person name="Miskei M."/>
            <person name="Molnar A.P."/>
            <person name="Mule G."/>
            <person name="Ngan C.Y."/>
            <person name="Orejas M."/>
            <person name="Orosz E."/>
            <person name="Ouedraogo J.P."/>
            <person name="Overkamp K.M."/>
            <person name="Park H.-S."/>
            <person name="Perrone G."/>
            <person name="Piumi F."/>
            <person name="Punt P.J."/>
            <person name="Ram A.F."/>
            <person name="Ramon A."/>
            <person name="Rauscher S."/>
            <person name="Record E."/>
            <person name="Riano-Pachon D.M."/>
            <person name="Robert V."/>
            <person name="Roehrig J."/>
            <person name="Ruller R."/>
            <person name="Salamov A."/>
            <person name="Salih N.S."/>
            <person name="Samson R.A."/>
            <person name="Sandor E."/>
            <person name="Sanguinetti M."/>
            <person name="Schuetze T."/>
            <person name="Sepcic K."/>
            <person name="Shelest E."/>
            <person name="Sherlock G."/>
            <person name="Sophianopoulou V."/>
            <person name="Squina F.M."/>
            <person name="Sun H."/>
            <person name="Susca A."/>
            <person name="Todd R.B."/>
            <person name="Tsang A."/>
            <person name="Unkles S.E."/>
            <person name="van de Wiele N."/>
            <person name="van Rossen-Uffink D."/>
            <person name="Oliveira J.V."/>
            <person name="Vesth T.C."/>
            <person name="Visser J."/>
            <person name="Yu J.-H."/>
            <person name="Zhou M."/>
            <person name="Andersen M.R."/>
            <person name="Archer D.B."/>
            <person name="Baker S.E."/>
            <person name="Benoit I."/>
            <person name="Brakhage A.A."/>
            <person name="Braus G.H."/>
            <person name="Fischer R."/>
            <person name="Frisvad J.C."/>
            <person name="Goldman G.H."/>
            <person name="Houbraken J."/>
            <person name="Oakley B."/>
            <person name="Pocsi I."/>
            <person name="Scazzocchio C."/>
            <person name="Seiboth B."/>
            <person name="vanKuyk P.A."/>
            <person name="Wortman J."/>
            <person name="Dyer P.S."/>
            <person name="Grigoriev I.V."/>
        </authorList>
    </citation>
    <scope>NUCLEOTIDE SEQUENCE [LARGE SCALE GENOMIC DNA]</scope>
    <source>
        <strain evidence="8">ATCC 16872 / CBS 172.66 / WB 5094</strain>
    </source>
</reference>
<dbReference type="InterPro" id="IPR036390">
    <property type="entry name" value="WH_DNA-bd_sf"/>
</dbReference>
<dbReference type="VEuPathDB" id="FungiDB:ASPACDRAFT_1883100"/>
<organism evidence="7 8">
    <name type="scientific">Aspergillus aculeatus (strain ATCC 16872 / CBS 172.66 / WB 5094)</name>
    <dbReference type="NCBI Taxonomy" id="690307"/>
    <lineage>
        <taxon>Eukaryota</taxon>
        <taxon>Fungi</taxon>
        <taxon>Dikarya</taxon>
        <taxon>Ascomycota</taxon>
        <taxon>Pezizomycotina</taxon>
        <taxon>Eurotiomycetes</taxon>
        <taxon>Eurotiomycetidae</taxon>
        <taxon>Eurotiales</taxon>
        <taxon>Aspergillaceae</taxon>
        <taxon>Aspergillus</taxon>
        <taxon>Aspergillus subgen. Circumdati</taxon>
    </lineage>
</organism>
<dbReference type="Gene3D" id="3.40.50.150">
    <property type="entry name" value="Vaccinia Virus protein VP39"/>
    <property type="match status" value="1"/>
</dbReference>
<dbReference type="PANTHER" id="PTHR43712">
    <property type="entry name" value="PUTATIVE (AFU_ORTHOLOGUE AFUA_4G14580)-RELATED"/>
    <property type="match status" value="1"/>
</dbReference>
<evidence type="ECO:0000259" key="6">
    <source>
        <dbReference type="Pfam" id="PF08100"/>
    </source>
</evidence>
<accession>A0A1L9WJR2</accession>
<dbReference type="InterPro" id="IPR001077">
    <property type="entry name" value="COMT_C"/>
</dbReference>
<dbReference type="GO" id="GO:0032259">
    <property type="term" value="P:methylation"/>
    <property type="evidence" value="ECO:0007669"/>
    <property type="project" value="UniProtKB-KW"/>
</dbReference>
<dbReference type="Gene3D" id="1.10.10.10">
    <property type="entry name" value="Winged helix-like DNA-binding domain superfamily/Winged helix DNA-binding domain"/>
    <property type="match status" value="1"/>
</dbReference>
<dbReference type="RefSeq" id="XP_020052733.1">
    <property type="nucleotide sequence ID" value="XM_020198312.1"/>
</dbReference>
<evidence type="ECO:0000313" key="8">
    <source>
        <dbReference type="Proteomes" id="UP000184546"/>
    </source>
</evidence>
<dbReference type="GeneID" id="30972126"/>
<evidence type="ECO:0000256" key="2">
    <source>
        <dbReference type="ARBA" id="ARBA00022679"/>
    </source>
</evidence>
<name>A0A1L9WJR2_ASPA1</name>
<dbReference type="PANTHER" id="PTHR43712:SF1">
    <property type="entry name" value="HYPOTHETICAL O-METHYLTRANSFERASE (EUROFUNG)-RELATED"/>
    <property type="match status" value="1"/>
</dbReference>
<dbReference type="GO" id="GO:0046983">
    <property type="term" value="F:protein dimerization activity"/>
    <property type="evidence" value="ECO:0007669"/>
    <property type="project" value="InterPro"/>
</dbReference>
<evidence type="ECO:0000259" key="5">
    <source>
        <dbReference type="Pfam" id="PF00891"/>
    </source>
</evidence>
<dbReference type="InterPro" id="IPR036388">
    <property type="entry name" value="WH-like_DNA-bd_sf"/>
</dbReference>
<dbReference type="SUPFAM" id="SSF53335">
    <property type="entry name" value="S-adenosyl-L-methionine-dependent methyltransferases"/>
    <property type="match status" value="1"/>
</dbReference>
<gene>
    <name evidence="7" type="ORF">ASPACDRAFT_1883100</name>
</gene>
<dbReference type="InterPro" id="IPR012967">
    <property type="entry name" value="COMT_dimerisation"/>
</dbReference>
<dbReference type="Pfam" id="PF00891">
    <property type="entry name" value="Methyltransf_2"/>
    <property type="match status" value="1"/>
</dbReference>